<feature type="transmembrane region" description="Helical" evidence="3">
    <location>
        <begin position="129"/>
        <end position="147"/>
    </location>
</feature>
<evidence type="ECO:0000256" key="2">
    <source>
        <dbReference type="ARBA" id="ARBA00022989"/>
    </source>
</evidence>
<protein>
    <submittedName>
        <fullName evidence="4">Metal ion ABC transporter, membrane-spanning subunit</fullName>
    </submittedName>
</protein>
<dbReference type="AlphaFoldDB" id="A0A433RV94"/>
<dbReference type="Pfam" id="PF07155">
    <property type="entry name" value="ECF-ribofla_trS"/>
    <property type="match status" value="1"/>
</dbReference>
<keyword evidence="1 3" id="KW-0812">Transmembrane</keyword>
<gene>
    <name evidence="4" type="ORF">QI30_06300</name>
</gene>
<dbReference type="Proteomes" id="UP000288623">
    <property type="component" value="Unassembled WGS sequence"/>
</dbReference>
<reference evidence="4 5" key="1">
    <citation type="submission" date="2014-11" db="EMBL/GenBank/DDBJ databases">
        <title>Genome sequence and analysis of novel Kurthia sp.</title>
        <authorList>
            <person name="Lawson J.N."/>
            <person name="Gonzalez J.E."/>
            <person name="Rinauldi L."/>
            <person name="Xuan Z."/>
            <person name="Firman A."/>
            <person name="Shaddox L."/>
            <person name="Trudeau A."/>
            <person name="Shah S."/>
            <person name="Reiman D."/>
        </authorList>
    </citation>
    <scope>NUCLEOTIDE SEQUENCE [LARGE SCALE GENOMIC DNA]</scope>
    <source>
        <strain evidence="4 5">3B1D</strain>
    </source>
</reference>
<keyword evidence="5" id="KW-1185">Reference proteome</keyword>
<dbReference type="PANTHER" id="PTHR37815">
    <property type="entry name" value="UPF0397 PROTEIN BC_2624-RELATED"/>
    <property type="match status" value="1"/>
</dbReference>
<dbReference type="PANTHER" id="PTHR37815:SF3">
    <property type="entry name" value="UPF0397 PROTEIN SPR0429"/>
    <property type="match status" value="1"/>
</dbReference>
<feature type="transmembrane region" description="Helical" evidence="3">
    <location>
        <begin position="12"/>
        <end position="32"/>
    </location>
</feature>
<evidence type="ECO:0000313" key="5">
    <source>
        <dbReference type="Proteomes" id="UP000288623"/>
    </source>
</evidence>
<dbReference type="Gene3D" id="1.10.1760.20">
    <property type="match status" value="1"/>
</dbReference>
<feature type="transmembrane region" description="Helical" evidence="3">
    <location>
        <begin position="191"/>
        <end position="216"/>
    </location>
</feature>
<dbReference type="EMBL" id="JTFC01000026">
    <property type="protein sequence ID" value="RUS57193.1"/>
    <property type="molecule type" value="Genomic_DNA"/>
</dbReference>
<keyword evidence="2 3" id="KW-1133">Transmembrane helix</keyword>
<dbReference type="InterPro" id="IPR009825">
    <property type="entry name" value="ECF_substrate-spec-like"/>
</dbReference>
<feature type="transmembrane region" description="Helical" evidence="3">
    <location>
        <begin position="159"/>
        <end position="179"/>
    </location>
</feature>
<feature type="transmembrane region" description="Helical" evidence="3">
    <location>
        <begin position="38"/>
        <end position="55"/>
    </location>
</feature>
<feature type="transmembrane region" description="Helical" evidence="3">
    <location>
        <begin position="67"/>
        <end position="87"/>
    </location>
</feature>
<evidence type="ECO:0000313" key="4">
    <source>
        <dbReference type="EMBL" id="RUS57193.1"/>
    </source>
</evidence>
<dbReference type="GO" id="GO:0016020">
    <property type="term" value="C:membrane"/>
    <property type="evidence" value="ECO:0007669"/>
    <property type="project" value="InterPro"/>
</dbReference>
<dbReference type="OrthoDB" id="5198189at2"/>
<proteinExistence type="predicted"/>
<evidence type="ECO:0000256" key="3">
    <source>
        <dbReference type="SAM" id="Phobius"/>
    </source>
</evidence>
<keyword evidence="3" id="KW-0472">Membrane</keyword>
<sequence>MRRVCSLKAKQLVSLSIIFIAIPLLLIVGATLLKDNKYNIISMIVVLLACVPFFLQFERRKPHAREIMIIAVMSAISVAGRVAFAWVPAFKPVTAITAITGFKMGPEAGFLTGAVSAIASNMLFGQGPWTPFQMFTWGIIGYIAGWLGKTSLMETKIGLILYGIIAGVLFSFIMDIWTVMSYDGAFSWTRYLQAAGTALPFTIAYAVSNVVFLLLLTKPIGEKLERIQIKYGLIGNKVKESAR</sequence>
<comment type="caution">
    <text evidence="4">The sequence shown here is derived from an EMBL/GenBank/DDBJ whole genome shotgun (WGS) entry which is preliminary data.</text>
</comment>
<evidence type="ECO:0000256" key="1">
    <source>
        <dbReference type="ARBA" id="ARBA00022692"/>
    </source>
</evidence>
<accession>A0A433RV94</accession>
<name>A0A433RV94_9BACL</name>
<organism evidence="4 5">
    <name type="scientific">Candidatus Kurthia intestinigallinarum</name>
    <dbReference type="NCBI Taxonomy" id="1562256"/>
    <lineage>
        <taxon>Bacteria</taxon>
        <taxon>Bacillati</taxon>
        <taxon>Bacillota</taxon>
        <taxon>Bacilli</taxon>
        <taxon>Bacillales</taxon>
        <taxon>Caryophanaceae</taxon>
        <taxon>Kurthia</taxon>
    </lineage>
</organism>